<feature type="compositionally biased region" description="Polar residues" evidence="1">
    <location>
        <begin position="76"/>
        <end position="86"/>
    </location>
</feature>
<accession>A0A1L9SGA4</accession>
<name>A0A1L9SGA4_9EURO</name>
<evidence type="ECO:0000313" key="3">
    <source>
        <dbReference type="Proteomes" id="UP000184188"/>
    </source>
</evidence>
<dbReference type="AlphaFoldDB" id="A0A1L9SGA4"/>
<evidence type="ECO:0000256" key="1">
    <source>
        <dbReference type="SAM" id="MobiDB-lite"/>
    </source>
</evidence>
<feature type="compositionally biased region" description="Basic and acidic residues" evidence="1">
    <location>
        <begin position="28"/>
        <end position="47"/>
    </location>
</feature>
<keyword evidence="3" id="KW-1185">Reference proteome</keyword>
<reference evidence="3" key="1">
    <citation type="journal article" date="2017" name="Genome Biol.">
        <title>Comparative genomics reveals high biological diversity and specific adaptations in the industrially and medically important fungal genus Aspergillus.</title>
        <authorList>
            <person name="de Vries R.P."/>
            <person name="Riley R."/>
            <person name="Wiebenga A."/>
            <person name="Aguilar-Osorio G."/>
            <person name="Amillis S."/>
            <person name="Uchima C.A."/>
            <person name="Anderluh G."/>
            <person name="Asadollahi M."/>
            <person name="Askin M."/>
            <person name="Barry K."/>
            <person name="Battaglia E."/>
            <person name="Bayram O."/>
            <person name="Benocci T."/>
            <person name="Braus-Stromeyer S.A."/>
            <person name="Caldana C."/>
            <person name="Canovas D."/>
            <person name="Cerqueira G.C."/>
            <person name="Chen F."/>
            <person name="Chen W."/>
            <person name="Choi C."/>
            <person name="Clum A."/>
            <person name="Dos Santos R.A."/>
            <person name="Damasio A.R."/>
            <person name="Diallinas G."/>
            <person name="Emri T."/>
            <person name="Fekete E."/>
            <person name="Flipphi M."/>
            <person name="Freyberg S."/>
            <person name="Gallo A."/>
            <person name="Gournas C."/>
            <person name="Habgood R."/>
            <person name="Hainaut M."/>
            <person name="Harispe M.L."/>
            <person name="Henrissat B."/>
            <person name="Hilden K.S."/>
            <person name="Hope R."/>
            <person name="Hossain A."/>
            <person name="Karabika E."/>
            <person name="Karaffa L."/>
            <person name="Karanyi Z."/>
            <person name="Krasevec N."/>
            <person name="Kuo A."/>
            <person name="Kusch H."/>
            <person name="LaButti K."/>
            <person name="Lagendijk E.L."/>
            <person name="Lapidus A."/>
            <person name="Levasseur A."/>
            <person name="Lindquist E."/>
            <person name="Lipzen A."/>
            <person name="Logrieco A.F."/>
            <person name="MacCabe A."/>
            <person name="Maekelae M.R."/>
            <person name="Malavazi I."/>
            <person name="Melin P."/>
            <person name="Meyer V."/>
            <person name="Mielnichuk N."/>
            <person name="Miskei M."/>
            <person name="Molnar A.P."/>
            <person name="Mule G."/>
            <person name="Ngan C.Y."/>
            <person name="Orejas M."/>
            <person name="Orosz E."/>
            <person name="Ouedraogo J.P."/>
            <person name="Overkamp K.M."/>
            <person name="Park H.-S."/>
            <person name="Perrone G."/>
            <person name="Piumi F."/>
            <person name="Punt P.J."/>
            <person name="Ram A.F."/>
            <person name="Ramon A."/>
            <person name="Rauscher S."/>
            <person name="Record E."/>
            <person name="Riano-Pachon D.M."/>
            <person name="Robert V."/>
            <person name="Roehrig J."/>
            <person name="Ruller R."/>
            <person name="Salamov A."/>
            <person name="Salih N.S."/>
            <person name="Samson R.A."/>
            <person name="Sandor E."/>
            <person name="Sanguinetti M."/>
            <person name="Schuetze T."/>
            <person name="Sepcic K."/>
            <person name="Shelest E."/>
            <person name="Sherlock G."/>
            <person name="Sophianopoulou V."/>
            <person name="Squina F.M."/>
            <person name="Sun H."/>
            <person name="Susca A."/>
            <person name="Todd R.B."/>
            <person name="Tsang A."/>
            <person name="Unkles S.E."/>
            <person name="van de Wiele N."/>
            <person name="van Rossen-Uffink D."/>
            <person name="Oliveira J.V."/>
            <person name="Vesth T.C."/>
            <person name="Visser J."/>
            <person name="Yu J.-H."/>
            <person name="Zhou M."/>
            <person name="Andersen M.R."/>
            <person name="Archer D.B."/>
            <person name="Baker S.E."/>
            <person name="Benoit I."/>
            <person name="Brakhage A.A."/>
            <person name="Braus G.H."/>
            <person name="Fischer R."/>
            <person name="Frisvad J.C."/>
            <person name="Goldman G.H."/>
            <person name="Houbraken J."/>
            <person name="Oakley B."/>
            <person name="Pocsi I."/>
            <person name="Scazzocchio C."/>
            <person name="Seiboth B."/>
            <person name="vanKuyk P.A."/>
            <person name="Wortman J."/>
            <person name="Dyer P.S."/>
            <person name="Grigoriev I.V."/>
        </authorList>
    </citation>
    <scope>NUCLEOTIDE SEQUENCE [LARGE SCALE GENOMIC DNA]</scope>
    <source>
        <strain evidence="3">CBS 506.65</strain>
    </source>
</reference>
<dbReference type="RefSeq" id="XP_022580584.1">
    <property type="nucleotide sequence ID" value="XM_022727593.1"/>
</dbReference>
<gene>
    <name evidence="2" type="ORF">ASPZODRAFT_2041224</name>
</gene>
<dbReference type="GeneID" id="34614057"/>
<dbReference type="VEuPathDB" id="FungiDB:ASPZODRAFT_2041224"/>
<feature type="region of interest" description="Disordered" evidence="1">
    <location>
        <begin position="24"/>
        <end position="153"/>
    </location>
</feature>
<proteinExistence type="predicted"/>
<organism evidence="2 3">
    <name type="scientific">Penicilliopsis zonata CBS 506.65</name>
    <dbReference type="NCBI Taxonomy" id="1073090"/>
    <lineage>
        <taxon>Eukaryota</taxon>
        <taxon>Fungi</taxon>
        <taxon>Dikarya</taxon>
        <taxon>Ascomycota</taxon>
        <taxon>Pezizomycotina</taxon>
        <taxon>Eurotiomycetes</taxon>
        <taxon>Eurotiomycetidae</taxon>
        <taxon>Eurotiales</taxon>
        <taxon>Aspergillaceae</taxon>
        <taxon>Penicilliopsis</taxon>
    </lineage>
</organism>
<sequence>MSRVSISRSYAVLVGIEGYTKTKRKVRALHEKVDSSKQKFHQRREENATNDDSDEGTTHHHYWTGGSQAEEEKQFLASTIGRSSDPQAVITGGPKGKRLWGTLKNLARRGSKDELVSSPTPTTAPTTGSVRMQGRGIPGTAPEEGVPPPEGKR</sequence>
<evidence type="ECO:0000313" key="2">
    <source>
        <dbReference type="EMBL" id="OJJ46074.1"/>
    </source>
</evidence>
<dbReference type="EMBL" id="KV878343">
    <property type="protein sequence ID" value="OJJ46074.1"/>
    <property type="molecule type" value="Genomic_DNA"/>
</dbReference>
<dbReference type="STRING" id="1073090.A0A1L9SGA4"/>
<protein>
    <submittedName>
        <fullName evidence="2">Uncharacterized protein</fullName>
    </submittedName>
</protein>
<dbReference type="Proteomes" id="UP000184188">
    <property type="component" value="Unassembled WGS sequence"/>
</dbReference>
<dbReference type="OrthoDB" id="7344096at2759"/>